<dbReference type="Proteomes" id="UP001055439">
    <property type="component" value="Chromosome 9"/>
</dbReference>
<evidence type="ECO:0000313" key="2">
    <source>
        <dbReference type="Proteomes" id="UP001055439"/>
    </source>
</evidence>
<dbReference type="EMBL" id="CP097511">
    <property type="protein sequence ID" value="URE44384.1"/>
    <property type="molecule type" value="Genomic_DNA"/>
</dbReference>
<gene>
    <name evidence="1" type="ORF">MUK42_11589</name>
</gene>
<proteinExistence type="predicted"/>
<reference evidence="1" key="1">
    <citation type="submission" date="2022-05" db="EMBL/GenBank/DDBJ databases">
        <title>The Musa troglodytarum L. genome provides insights into the mechanism of non-climacteric behaviour and enrichment of carotenoids.</title>
        <authorList>
            <person name="Wang J."/>
        </authorList>
    </citation>
    <scope>NUCLEOTIDE SEQUENCE</scope>
    <source>
        <tissue evidence="1">Leaf</tissue>
    </source>
</reference>
<evidence type="ECO:0000313" key="1">
    <source>
        <dbReference type="EMBL" id="URE44384.1"/>
    </source>
</evidence>
<sequence length="73" mass="8373">MNSIGDRFDFPGLACICRNLDGAFIEWNVDKDLWVAVLDGFPKLKTDDDSKSKLARNLGRLYFFGLSLQEQMR</sequence>
<protein>
    <submittedName>
        <fullName evidence="1">Uncharacterized protein</fullName>
    </submittedName>
</protein>
<keyword evidence="2" id="KW-1185">Reference proteome</keyword>
<organism evidence="1 2">
    <name type="scientific">Musa troglodytarum</name>
    <name type="common">fe'i banana</name>
    <dbReference type="NCBI Taxonomy" id="320322"/>
    <lineage>
        <taxon>Eukaryota</taxon>
        <taxon>Viridiplantae</taxon>
        <taxon>Streptophyta</taxon>
        <taxon>Embryophyta</taxon>
        <taxon>Tracheophyta</taxon>
        <taxon>Spermatophyta</taxon>
        <taxon>Magnoliopsida</taxon>
        <taxon>Liliopsida</taxon>
        <taxon>Zingiberales</taxon>
        <taxon>Musaceae</taxon>
        <taxon>Musa</taxon>
    </lineage>
</organism>
<name>A0A9E7I2D8_9LILI</name>
<accession>A0A9E7I2D8</accession>
<dbReference type="AlphaFoldDB" id="A0A9E7I2D8"/>